<dbReference type="Proteomes" id="UP001212997">
    <property type="component" value="Unassembled WGS sequence"/>
</dbReference>
<gene>
    <name evidence="1" type="ORF">NLI96_g10649</name>
</gene>
<comment type="caution">
    <text evidence="1">The sequence shown here is derived from an EMBL/GenBank/DDBJ whole genome shotgun (WGS) entry which is preliminary data.</text>
</comment>
<reference evidence="1" key="1">
    <citation type="submission" date="2022-07" db="EMBL/GenBank/DDBJ databases">
        <title>Genome Sequence of Physisporinus lineatus.</title>
        <authorList>
            <person name="Buettner E."/>
        </authorList>
    </citation>
    <scope>NUCLEOTIDE SEQUENCE</scope>
    <source>
        <strain evidence="1">VT162</strain>
    </source>
</reference>
<keyword evidence="2" id="KW-1185">Reference proteome</keyword>
<organism evidence="1 2">
    <name type="scientific">Meripilus lineatus</name>
    <dbReference type="NCBI Taxonomy" id="2056292"/>
    <lineage>
        <taxon>Eukaryota</taxon>
        <taxon>Fungi</taxon>
        <taxon>Dikarya</taxon>
        <taxon>Basidiomycota</taxon>
        <taxon>Agaricomycotina</taxon>
        <taxon>Agaricomycetes</taxon>
        <taxon>Polyporales</taxon>
        <taxon>Meripilaceae</taxon>
        <taxon>Meripilus</taxon>
    </lineage>
</organism>
<dbReference type="EMBL" id="JANAWD010000623">
    <property type="protein sequence ID" value="KAJ3477178.1"/>
    <property type="molecule type" value="Genomic_DNA"/>
</dbReference>
<accession>A0AAD5UT75</accession>
<evidence type="ECO:0000313" key="2">
    <source>
        <dbReference type="Proteomes" id="UP001212997"/>
    </source>
</evidence>
<protein>
    <recommendedName>
        <fullName evidence="3">F-box domain-containing protein</fullName>
    </recommendedName>
</protein>
<name>A0AAD5UT75_9APHY</name>
<sequence>MAKPGIRHQIRALPPKLLLCFPRHEATRQPEVPIDLIILPGEILLHILSYLTQDSFDESNKTFVHLAPQYIDESFRRPPVPRRSIDTCALFQIALVCRSWYTRVIWYLYQHPILVTFDQIRLFRRTVEHCAHLAQLVKTISIMTRPSSSSSYHA</sequence>
<dbReference type="AlphaFoldDB" id="A0AAD5UT75"/>
<evidence type="ECO:0000313" key="1">
    <source>
        <dbReference type="EMBL" id="KAJ3477178.1"/>
    </source>
</evidence>
<evidence type="ECO:0008006" key="3">
    <source>
        <dbReference type="Google" id="ProtNLM"/>
    </source>
</evidence>
<proteinExistence type="predicted"/>
<dbReference type="Gene3D" id="1.20.1280.50">
    <property type="match status" value="1"/>
</dbReference>